<dbReference type="InterPro" id="IPR016776">
    <property type="entry name" value="ApeP-like_dehydratase"/>
</dbReference>
<dbReference type="SUPFAM" id="SSF54637">
    <property type="entry name" value="Thioesterase/thiol ester dehydrase-isomerase"/>
    <property type="match status" value="1"/>
</dbReference>
<accession>A0A9X1I1W4</accession>
<gene>
    <name evidence="1" type="ORF">LG649_11565</name>
</gene>
<dbReference type="RefSeq" id="WP_226543970.1">
    <property type="nucleotide sequence ID" value="NZ_JAJAPW010000004.1"/>
</dbReference>
<keyword evidence="2" id="KW-1185">Reference proteome</keyword>
<dbReference type="EMBL" id="JAJAPW010000004">
    <property type="protein sequence ID" value="MCB4799490.1"/>
    <property type="molecule type" value="Genomic_DNA"/>
</dbReference>
<reference evidence="1" key="1">
    <citation type="submission" date="2021-10" db="EMBL/GenBank/DDBJ databases">
        <title>Tamlana sargassums sp. nov., and Tamlana laminarinivorans sp. nov., two new bacteria isolated from the brown alga.</title>
        <authorList>
            <person name="Li J."/>
        </authorList>
    </citation>
    <scope>NUCLEOTIDE SEQUENCE</scope>
    <source>
        <strain evidence="1">PT2-4</strain>
    </source>
</reference>
<dbReference type="Proteomes" id="UP001139199">
    <property type="component" value="Unassembled WGS sequence"/>
</dbReference>
<dbReference type="Gene3D" id="3.10.129.10">
    <property type="entry name" value="Hotdog Thioesterase"/>
    <property type="match status" value="1"/>
</dbReference>
<evidence type="ECO:0000313" key="2">
    <source>
        <dbReference type="Proteomes" id="UP001139199"/>
    </source>
</evidence>
<protein>
    <submittedName>
        <fullName evidence="1">ABC transporter permease</fullName>
    </submittedName>
</protein>
<evidence type="ECO:0000313" key="1">
    <source>
        <dbReference type="EMBL" id="MCB4799490.1"/>
    </source>
</evidence>
<dbReference type="InterPro" id="IPR029069">
    <property type="entry name" value="HotDog_dom_sf"/>
</dbReference>
<sequence length="148" mass="16617">MNNDFLEINISEVLPHRAPFLMVDKINTINDAEVTTQFFIKESSIFNDNGFFAEAGLIEHAAQTCSCIVGKSFYDNKSTVRLIGFISAIKKVTIYSLPKVNTTITSKANLISRFDADDYSLCNIECTISQDHKELVSCNLNLIIREIN</sequence>
<dbReference type="Pfam" id="PF22817">
    <property type="entry name" value="ApeP-like"/>
    <property type="match status" value="1"/>
</dbReference>
<proteinExistence type="predicted"/>
<organism evidence="1 2">
    <name type="scientific">Neotamlana laminarinivorans</name>
    <dbReference type="NCBI Taxonomy" id="2883124"/>
    <lineage>
        <taxon>Bacteria</taxon>
        <taxon>Pseudomonadati</taxon>
        <taxon>Bacteroidota</taxon>
        <taxon>Flavobacteriia</taxon>
        <taxon>Flavobacteriales</taxon>
        <taxon>Flavobacteriaceae</taxon>
        <taxon>Neotamlana</taxon>
    </lineage>
</organism>
<dbReference type="AlphaFoldDB" id="A0A9X1I1W4"/>
<comment type="caution">
    <text evidence="1">The sequence shown here is derived from an EMBL/GenBank/DDBJ whole genome shotgun (WGS) entry which is preliminary data.</text>
</comment>
<name>A0A9X1I1W4_9FLAO</name>